<gene>
    <name evidence="6" type="ORF">C3743_30625</name>
</gene>
<evidence type="ECO:0000256" key="4">
    <source>
        <dbReference type="PIRSR" id="PIRSR000390-2"/>
    </source>
</evidence>
<keyword evidence="6" id="KW-0032">Aminotransferase</keyword>
<dbReference type="Proteomes" id="UP000238655">
    <property type="component" value="Chromosome 1"/>
</dbReference>
<dbReference type="InterPro" id="IPR015422">
    <property type="entry name" value="PyrdxlP-dep_Trfase_small"/>
</dbReference>
<name>A0A2S5DZ73_9BURK</name>
<accession>A0A2S5DZ73</accession>
<evidence type="ECO:0000256" key="2">
    <source>
        <dbReference type="ARBA" id="ARBA00037999"/>
    </source>
</evidence>
<evidence type="ECO:0000256" key="5">
    <source>
        <dbReference type="RuleBase" id="RU004508"/>
    </source>
</evidence>
<dbReference type="PANTHER" id="PTHR30244">
    <property type="entry name" value="TRANSAMINASE"/>
    <property type="match status" value="1"/>
</dbReference>
<evidence type="ECO:0000313" key="6">
    <source>
        <dbReference type="EMBL" id="POZ84342.1"/>
    </source>
</evidence>
<comment type="caution">
    <text evidence="6">The sequence shown here is derived from an EMBL/GenBank/DDBJ whole genome shotgun (WGS) entry which is preliminary data.</text>
</comment>
<dbReference type="PANTHER" id="PTHR30244:SF9">
    <property type="entry name" value="PROTEIN RV3402C"/>
    <property type="match status" value="1"/>
</dbReference>
<dbReference type="PIRSF" id="PIRSF000390">
    <property type="entry name" value="PLP_StrS"/>
    <property type="match status" value="1"/>
</dbReference>
<feature type="active site" description="Proton acceptor" evidence="3">
    <location>
        <position position="191"/>
    </location>
</feature>
<evidence type="ECO:0000313" key="7">
    <source>
        <dbReference type="Proteomes" id="UP000238655"/>
    </source>
</evidence>
<keyword evidence="6" id="KW-0808">Transferase</keyword>
<dbReference type="Gene3D" id="3.90.1150.10">
    <property type="entry name" value="Aspartate Aminotransferase, domain 1"/>
    <property type="match status" value="1"/>
</dbReference>
<dbReference type="GO" id="GO:0030170">
    <property type="term" value="F:pyridoxal phosphate binding"/>
    <property type="evidence" value="ECO:0007669"/>
    <property type="project" value="TreeGrafter"/>
</dbReference>
<dbReference type="InterPro" id="IPR000653">
    <property type="entry name" value="DegT/StrS_aminotransferase"/>
</dbReference>
<organism evidence="6 7">
    <name type="scientific">Burkholderia contaminans</name>
    <dbReference type="NCBI Taxonomy" id="488447"/>
    <lineage>
        <taxon>Bacteria</taxon>
        <taxon>Pseudomonadati</taxon>
        <taxon>Pseudomonadota</taxon>
        <taxon>Betaproteobacteria</taxon>
        <taxon>Burkholderiales</taxon>
        <taxon>Burkholderiaceae</taxon>
        <taxon>Burkholderia</taxon>
        <taxon>Burkholderia cepacia complex</taxon>
    </lineage>
</organism>
<sequence length="381" mass="42088">MRQKPDGFASPIYVTKPMLPPLGEFTSQLEDIWDSAWLTNGGAKHVELEAALAKRLGARHFSLFNNGTSALLVACQALRLAGEVITTPFTFPATPHVLHWNNVTPVFCDIDEETLTIDPAVAEALITPRTTGVLGVHVYGMPCDVKAFERIREQYGVKVLYDGAHAFGTEIDGKPVAEFGDATMYSFHATKLFHSAEGGGLAMADEAMKRRVDLLKNFGILNETEVIMPGTNGKMNEVQAALGLVNLAHYDAEHAARQRVAQVYLSRLDEIPGITCFRLPPNVGHSMQYFIVRVNAQACGVSRDRLYDTLKQFNVFSRRYFYPLCSEHNCYRALPSADPGRLPVATRVSREVLALPLYGEIGEDGANRIVDIIQYICNGKQ</sequence>
<dbReference type="Gene3D" id="3.40.640.10">
    <property type="entry name" value="Type I PLP-dependent aspartate aminotransferase-like (Major domain)"/>
    <property type="match status" value="1"/>
</dbReference>
<protein>
    <submittedName>
        <fullName evidence="6">DegT/DnrJ/EryC1/StrS family aminotransferase</fullName>
    </submittedName>
</protein>
<dbReference type="RefSeq" id="WP_089460517.1">
    <property type="nucleotide sequence ID" value="NZ_CM009575.1"/>
</dbReference>
<feature type="modified residue" description="N6-(pyridoxal phosphate)lysine" evidence="4">
    <location>
        <position position="191"/>
    </location>
</feature>
<dbReference type="AlphaFoldDB" id="A0A2S5DZ73"/>
<evidence type="ECO:0000256" key="3">
    <source>
        <dbReference type="PIRSR" id="PIRSR000390-1"/>
    </source>
</evidence>
<evidence type="ECO:0000256" key="1">
    <source>
        <dbReference type="ARBA" id="ARBA00022898"/>
    </source>
</evidence>
<comment type="similarity">
    <text evidence="2 5">Belongs to the DegT/DnrJ/EryC1 family.</text>
</comment>
<proteinExistence type="inferred from homology"/>
<dbReference type="InterPro" id="IPR015424">
    <property type="entry name" value="PyrdxlP-dep_Trfase"/>
</dbReference>
<dbReference type="GO" id="GO:0000271">
    <property type="term" value="P:polysaccharide biosynthetic process"/>
    <property type="evidence" value="ECO:0007669"/>
    <property type="project" value="TreeGrafter"/>
</dbReference>
<reference evidence="6 7" key="1">
    <citation type="submission" date="2018-01" db="EMBL/GenBank/DDBJ databases">
        <title>Successful Treatment of Persistent Burkholderia cepacia Bacteremia with Ceftazidime-Avibactam.</title>
        <authorList>
            <person name="Tamma P."/>
            <person name="Fan Y."/>
            <person name="Bergman Y."/>
            <person name="Sick-Samuels A."/>
            <person name="Hsu A."/>
            <person name="Timp W."/>
            <person name="Simner P."/>
        </authorList>
    </citation>
    <scope>NUCLEOTIDE SEQUENCE [LARGE SCALE GENOMIC DNA]</scope>
    <source>
        <strain evidence="6 7">170816</strain>
    </source>
</reference>
<dbReference type="CDD" id="cd00616">
    <property type="entry name" value="AHBA_syn"/>
    <property type="match status" value="1"/>
</dbReference>
<dbReference type="GO" id="GO:0008483">
    <property type="term" value="F:transaminase activity"/>
    <property type="evidence" value="ECO:0007669"/>
    <property type="project" value="UniProtKB-KW"/>
</dbReference>
<dbReference type="InterPro" id="IPR015421">
    <property type="entry name" value="PyrdxlP-dep_Trfase_major"/>
</dbReference>
<dbReference type="Pfam" id="PF01041">
    <property type="entry name" value="DegT_DnrJ_EryC1"/>
    <property type="match status" value="1"/>
</dbReference>
<dbReference type="SUPFAM" id="SSF53383">
    <property type="entry name" value="PLP-dependent transferases"/>
    <property type="match status" value="1"/>
</dbReference>
<dbReference type="EMBL" id="PQVP01000002">
    <property type="protein sequence ID" value="POZ84342.1"/>
    <property type="molecule type" value="Genomic_DNA"/>
</dbReference>
<keyword evidence="1 4" id="KW-0663">Pyridoxal phosphate</keyword>